<evidence type="ECO:0000259" key="4">
    <source>
        <dbReference type="Pfam" id="PF00294"/>
    </source>
</evidence>
<dbReference type="AlphaFoldDB" id="A0A2G6KF60"/>
<accession>A0A2G6KF60</accession>
<name>A0A2G6KF60_9BACT</name>
<organism evidence="5 6">
    <name type="scientific">candidate division KSB3 bacterium</name>
    <dbReference type="NCBI Taxonomy" id="2044937"/>
    <lineage>
        <taxon>Bacteria</taxon>
        <taxon>candidate division KSB3</taxon>
    </lineage>
</organism>
<dbReference type="InterPro" id="IPR011611">
    <property type="entry name" value="PfkB_dom"/>
</dbReference>
<dbReference type="EMBL" id="PDSK01000090">
    <property type="protein sequence ID" value="PIE34318.1"/>
    <property type="molecule type" value="Genomic_DNA"/>
</dbReference>
<reference evidence="5 6" key="1">
    <citation type="submission" date="2017-10" db="EMBL/GenBank/DDBJ databases">
        <title>Novel microbial diversity and functional potential in the marine mammal oral microbiome.</title>
        <authorList>
            <person name="Dudek N.K."/>
            <person name="Sun C.L."/>
            <person name="Burstein D."/>
            <person name="Kantor R.S."/>
            <person name="Aliaga Goltsman D.S."/>
            <person name="Bik E.M."/>
            <person name="Thomas B.C."/>
            <person name="Banfield J.F."/>
            <person name="Relman D.A."/>
        </authorList>
    </citation>
    <scope>NUCLEOTIDE SEQUENCE [LARGE SCALE GENOMIC DNA]</scope>
    <source>
        <strain evidence="5">DOLJORAL78_47_16</strain>
    </source>
</reference>
<evidence type="ECO:0000313" key="6">
    <source>
        <dbReference type="Proteomes" id="UP000230821"/>
    </source>
</evidence>
<gene>
    <name evidence="5" type="ORF">CSA56_08010</name>
</gene>
<comment type="caution">
    <text evidence="5">The sequence shown here is derived from an EMBL/GenBank/DDBJ whole genome shotgun (WGS) entry which is preliminary data.</text>
</comment>
<evidence type="ECO:0000256" key="2">
    <source>
        <dbReference type="ARBA" id="ARBA00022679"/>
    </source>
</evidence>
<dbReference type="SUPFAM" id="SSF53613">
    <property type="entry name" value="Ribokinase-like"/>
    <property type="match status" value="1"/>
</dbReference>
<dbReference type="InterPro" id="IPR050306">
    <property type="entry name" value="PfkB_Carbo_kinase"/>
</dbReference>
<dbReference type="GO" id="GO:0016301">
    <property type="term" value="F:kinase activity"/>
    <property type="evidence" value="ECO:0007669"/>
    <property type="project" value="UniProtKB-KW"/>
</dbReference>
<dbReference type="PANTHER" id="PTHR43085:SF57">
    <property type="entry name" value="CARBOHYDRATE KINASE PFKB DOMAIN-CONTAINING PROTEIN"/>
    <property type="match status" value="1"/>
</dbReference>
<evidence type="ECO:0000313" key="5">
    <source>
        <dbReference type="EMBL" id="PIE34318.1"/>
    </source>
</evidence>
<dbReference type="PANTHER" id="PTHR43085">
    <property type="entry name" value="HEXOKINASE FAMILY MEMBER"/>
    <property type="match status" value="1"/>
</dbReference>
<dbReference type="Gene3D" id="3.40.1190.20">
    <property type="match status" value="1"/>
</dbReference>
<keyword evidence="3 5" id="KW-0418">Kinase</keyword>
<dbReference type="InterPro" id="IPR029056">
    <property type="entry name" value="Ribokinase-like"/>
</dbReference>
<evidence type="ECO:0000256" key="3">
    <source>
        <dbReference type="ARBA" id="ARBA00022777"/>
    </source>
</evidence>
<proteinExistence type="inferred from homology"/>
<sequence>MCEKAAEKFDLVKGVHVHKNTLKVIMETKKMYDVLLFGQMMKDRIVLQNETHRATGGAVYYAGFAVQRSGVRVAIVTKLAKNDDELLDELRESGVEVFAVYDAVTSSIEITYPGEQPDKRTAHFPCVAQPFTMADIPDVRAEIVHLCPLLRGEISLAMVRKMREQARLLSLDAQGFMRDKTEDGAMRLTDWEEKAAGLALVDILKVDDVEAEILTGESDLRKAVESLAAYGPREIVVTYKDGMIVYTDGIVYEAPFTSRNFKGRTGRGDTTMGAYLARRLSHSPEEACQFAGALVSLKMEEHGPFRKTLQDVNQRLRESYRDAV</sequence>
<dbReference type="Proteomes" id="UP000230821">
    <property type="component" value="Unassembled WGS sequence"/>
</dbReference>
<protein>
    <submittedName>
        <fullName evidence="5">Carbohydrate kinase</fullName>
    </submittedName>
</protein>
<evidence type="ECO:0000256" key="1">
    <source>
        <dbReference type="ARBA" id="ARBA00010688"/>
    </source>
</evidence>
<feature type="domain" description="Carbohydrate kinase PfkB" evidence="4">
    <location>
        <begin position="42"/>
        <end position="304"/>
    </location>
</feature>
<comment type="similarity">
    <text evidence="1">Belongs to the carbohydrate kinase PfkB family.</text>
</comment>
<dbReference type="Pfam" id="PF00294">
    <property type="entry name" value="PfkB"/>
    <property type="match status" value="1"/>
</dbReference>
<keyword evidence="2" id="KW-0808">Transferase</keyword>